<keyword evidence="2" id="KW-0677">Repeat</keyword>
<sequence length="694" mass="78049">MEIPGFYFDAERKKYFKILPTGSATSSGSSNYSIAAVEEKKRSDKRQKSLEDIDKKLQASKIQESFVFAKPRTSRNVRTSLRPTTINETPDGHLKRYLYLRELIPRSSGRDLRMRQRLSIGGLRLQRQYNANTDLSPSLVATPIPRRIQAIAIDPLTQQLIIGDDSGRLVNHGLSDKGRQTFGIATNQITSINVGGTMANGGLVRNVMVTTLPSFSYGGGGVFHLFKLYEAQQPEIPTNPSDIDLMSEYAYSFDNDEGSAELNMSITGEFNCSAGFFGSARQRIIVGGTSGILSISATPDCYENRTLKRMITEPQFYRLHTSGPKKLRAQSYLGEPASSRETLPLTTVFSVDFLDKSDLGSGDVCFSGSRDKLVRQFDFRTNYSTSSIGKKGSEGFVMNYHDGDNTTHYSNQGIIKHPAAITKIKSLRQNYMLVSGFDDTLMLYDLRFCNNNSLVNTLSHFTKPLFSFKGHYNHHLLHHGFDVDSTESYVAISGQDSQVRVYDLFNMDGSAGGRDLFRYGVKKPPVSSFMGNTDYEFDTNIKDIKWWNKGPDRHKVGCSRENKLDKHLMVAYEGRVDHYSTGKESMEETGWSLSRKILSAADEQIADISNYYLDPQSSYSHQAITDVEFVQRKKNVKLAQAKKQTPESFYEPVQPLYGDFCYEPNPVLAKELWLEENRKPEPESYTGACIYTSS</sequence>
<dbReference type="InterPro" id="IPR015943">
    <property type="entry name" value="WD40/YVTN_repeat-like_dom_sf"/>
</dbReference>
<proteinExistence type="predicted"/>
<keyword evidence="5" id="KW-1185">Reference proteome</keyword>
<feature type="compositionally biased region" description="Low complexity" evidence="3">
    <location>
        <begin position="23"/>
        <end position="36"/>
    </location>
</feature>
<dbReference type="Proteomes" id="UP000095009">
    <property type="component" value="Unassembled WGS sequence"/>
</dbReference>
<gene>
    <name evidence="4" type="ORF">NADFUDRAFT_41948</name>
</gene>
<evidence type="ECO:0000256" key="1">
    <source>
        <dbReference type="ARBA" id="ARBA00022574"/>
    </source>
</evidence>
<evidence type="ECO:0008006" key="6">
    <source>
        <dbReference type="Google" id="ProtNLM"/>
    </source>
</evidence>
<dbReference type="OrthoDB" id="4075801at2759"/>
<dbReference type="STRING" id="857566.A0A1E3PLA2"/>
<protein>
    <recommendedName>
        <fullName evidence="6">WD40 repeat-like protein</fullName>
    </recommendedName>
</protein>
<evidence type="ECO:0000313" key="5">
    <source>
        <dbReference type="Proteomes" id="UP000095009"/>
    </source>
</evidence>
<dbReference type="SUPFAM" id="SSF50978">
    <property type="entry name" value="WD40 repeat-like"/>
    <property type="match status" value="1"/>
</dbReference>
<evidence type="ECO:0000256" key="3">
    <source>
        <dbReference type="SAM" id="MobiDB-lite"/>
    </source>
</evidence>
<dbReference type="AlphaFoldDB" id="A0A1E3PLA2"/>
<evidence type="ECO:0000256" key="2">
    <source>
        <dbReference type="ARBA" id="ARBA00022737"/>
    </source>
</evidence>
<dbReference type="EMBL" id="KV454409">
    <property type="protein sequence ID" value="ODQ65964.1"/>
    <property type="molecule type" value="Genomic_DNA"/>
</dbReference>
<dbReference type="Gene3D" id="2.130.10.10">
    <property type="entry name" value="YVTN repeat-like/Quinoprotein amine dehydrogenase"/>
    <property type="match status" value="1"/>
</dbReference>
<dbReference type="GO" id="GO:0080008">
    <property type="term" value="C:Cul4-RING E3 ubiquitin ligase complex"/>
    <property type="evidence" value="ECO:0007669"/>
    <property type="project" value="TreeGrafter"/>
</dbReference>
<organism evidence="4 5">
    <name type="scientific">Nadsonia fulvescens var. elongata DSM 6958</name>
    <dbReference type="NCBI Taxonomy" id="857566"/>
    <lineage>
        <taxon>Eukaryota</taxon>
        <taxon>Fungi</taxon>
        <taxon>Dikarya</taxon>
        <taxon>Ascomycota</taxon>
        <taxon>Saccharomycotina</taxon>
        <taxon>Dipodascomycetes</taxon>
        <taxon>Dipodascales</taxon>
        <taxon>Dipodascales incertae sedis</taxon>
        <taxon>Nadsonia</taxon>
    </lineage>
</organism>
<dbReference type="PANTHER" id="PTHR44472:SF1">
    <property type="entry name" value="DDB1 AND CUL4 ASSOCIATED FACTOR 4"/>
    <property type="match status" value="1"/>
</dbReference>
<dbReference type="SMART" id="SM00320">
    <property type="entry name" value="WD40"/>
    <property type="match status" value="3"/>
</dbReference>
<reference evidence="4 5" key="1">
    <citation type="journal article" date="2016" name="Proc. Natl. Acad. Sci. U.S.A.">
        <title>Comparative genomics of biotechnologically important yeasts.</title>
        <authorList>
            <person name="Riley R."/>
            <person name="Haridas S."/>
            <person name="Wolfe K.H."/>
            <person name="Lopes M.R."/>
            <person name="Hittinger C.T."/>
            <person name="Goeker M."/>
            <person name="Salamov A.A."/>
            <person name="Wisecaver J.H."/>
            <person name="Long T.M."/>
            <person name="Calvey C.H."/>
            <person name="Aerts A.L."/>
            <person name="Barry K.W."/>
            <person name="Choi C."/>
            <person name="Clum A."/>
            <person name="Coughlan A.Y."/>
            <person name="Deshpande S."/>
            <person name="Douglass A.P."/>
            <person name="Hanson S.J."/>
            <person name="Klenk H.-P."/>
            <person name="LaButti K.M."/>
            <person name="Lapidus A."/>
            <person name="Lindquist E.A."/>
            <person name="Lipzen A.M."/>
            <person name="Meier-Kolthoff J.P."/>
            <person name="Ohm R.A."/>
            <person name="Otillar R.P."/>
            <person name="Pangilinan J.L."/>
            <person name="Peng Y."/>
            <person name="Rokas A."/>
            <person name="Rosa C.A."/>
            <person name="Scheuner C."/>
            <person name="Sibirny A.A."/>
            <person name="Slot J.C."/>
            <person name="Stielow J.B."/>
            <person name="Sun H."/>
            <person name="Kurtzman C.P."/>
            <person name="Blackwell M."/>
            <person name="Grigoriev I.V."/>
            <person name="Jeffries T.W."/>
        </authorList>
    </citation>
    <scope>NUCLEOTIDE SEQUENCE [LARGE SCALE GENOMIC DNA]</scope>
    <source>
        <strain evidence="4 5">DSM 6958</strain>
    </source>
</reference>
<dbReference type="InterPro" id="IPR001680">
    <property type="entry name" value="WD40_rpt"/>
</dbReference>
<feature type="compositionally biased region" description="Basic and acidic residues" evidence="3">
    <location>
        <begin position="37"/>
        <end position="49"/>
    </location>
</feature>
<keyword evidence="1" id="KW-0853">WD repeat</keyword>
<dbReference type="InterPro" id="IPR036322">
    <property type="entry name" value="WD40_repeat_dom_sf"/>
</dbReference>
<name>A0A1E3PLA2_9ASCO</name>
<feature type="region of interest" description="Disordered" evidence="3">
    <location>
        <begin position="23"/>
        <end position="49"/>
    </location>
</feature>
<dbReference type="PANTHER" id="PTHR44472">
    <property type="entry name" value="DDB1- AND CUL4-ASSOCIATED FACTOR 4-RELATED"/>
    <property type="match status" value="1"/>
</dbReference>
<evidence type="ECO:0000313" key="4">
    <source>
        <dbReference type="EMBL" id="ODQ65964.1"/>
    </source>
</evidence>
<dbReference type="InterPro" id="IPR052254">
    <property type="entry name" value="CUL4-DDB1_E3_ligase_receptor"/>
</dbReference>
<accession>A0A1E3PLA2</accession>